<keyword evidence="5" id="KW-0732">Signal</keyword>
<feature type="region of interest" description="Disordered" evidence="7">
    <location>
        <begin position="287"/>
        <end position="308"/>
    </location>
</feature>
<feature type="region of interest" description="Disordered" evidence="7">
    <location>
        <begin position="593"/>
        <end position="713"/>
    </location>
</feature>
<feature type="domain" description="SpaA-like prealbumin fold" evidence="9">
    <location>
        <begin position="407"/>
        <end position="491"/>
    </location>
</feature>
<protein>
    <recommendedName>
        <fullName evidence="13">Gram-positive cocci surface proteins LPxTG domain-containing protein</fullName>
    </recommendedName>
</protein>
<feature type="domain" description="SDR-like Ig" evidence="10">
    <location>
        <begin position="74"/>
        <end position="156"/>
    </location>
</feature>
<dbReference type="SUPFAM" id="SSF49478">
    <property type="entry name" value="Cna protein B-type domain"/>
    <property type="match status" value="3"/>
</dbReference>
<feature type="compositionally biased region" description="Polar residues" evidence="7">
    <location>
        <begin position="287"/>
        <end position="297"/>
    </location>
</feature>
<dbReference type="Gene3D" id="2.60.40.1280">
    <property type="match status" value="1"/>
</dbReference>
<dbReference type="InterPro" id="IPR008966">
    <property type="entry name" value="Adhesion_dom_sf"/>
</dbReference>
<feature type="domain" description="SpaA-like prealbumin fold" evidence="9">
    <location>
        <begin position="506"/>
        <end position="593"/>
    </location>
</feature>
<comment type="caution">
    <text evidence="11">The sequence shown here is derived from an EMBL/GenBank/DDBJ whole genome shotgun (WGS) entry which is preliminary data.</text>
</comment>
<dbReference type="Proteomes" id="UP000235649">
    <property type="component" value="Unassembled WGS sequence"/>
</dbReference>
<dbReference type="Pfam" id="PF05737">
    <property type="entry name" value="Collagen_bind"/>
    <property type="match status" value="1"/>
</dbReference>
<dbReference type="Pfam" id="PF17802">
    <property type="entry name" value="SpaA"/>
    <property type="match status" value="3"/>
</dbReference>
<evidence type="ECO:0000256" key="7">
    <source>
        <dbReference type="SAM" id="MobiDB-lite"/>
    </source>
</evidence>
<evidence type="ECO:0000313" key="12">
    <source>
        <dbReference type="Proteomes" id="UP000235649"/>
    </source>
</evidence>
<keyword evidence="3" id="KW-0134">Cell wall</keyword>
<dbReference type="AlphaFoldDB" id="A0A2N7AVW6"/>
<dbReference type="GO" id="GO:0007155">
    <property type="term" value="P:cell adhesion"/>
    <property type="evidence" value="ECO:0007669"/>
    <property type="project" value="InterPro"/>
</dbReference>
<dbReference type="Gene3D" id="2.60.40.10">
    <property type="entry name" value="Immunoglobulins"/>
    <property type="match status" value="3"/>
</dbReference>
<gene>
    <name evidence="11" type="ORF">CBP76_03295</name>
</gene>
<feature type="domain" description="Collagen binding" evidence="8">
    <location>
        <begin position="167"/>
        <end position="294"/>
    </location>
</feature>
<reference evidence="11 12" key="1">
    <citation type="submission" date="2017-05" db="EMBL/GenBank/DDBJ databases">
        <title>Lactobacillus nurukis nov., sp. nov., isolated from nuruk.</title>
        <authorList>
            <person name="Kim S.-J."/>
        </authorList>
    </citation>
    <scope>NUCLEOTIDE SEQUENCE [LARGE SCALE GENOMIC DNA]</scope>
    <source>
        <strain evidence="11 12">SYF10-1a</strain>
    </source>
</reference>
<evidence type="ECO:0000256" key="6">
    <source>
        <dbReference type="ARBA" id="ARBA00023088"/>
    </source>
</evidence>
<accession>A0A2N7AVW6</accession>
<dbReference type="PANTHER" id="PTHR36108:SF13">
    <property type="entry name" value="COLOSSIN-B-RELATED"/>
    <property type="match status" value="1"/>
</dbReference>
<evidence type="ECO:0000256" key="2">
    <source>
        <dbReference type="ARBA" id="ARBA00007257"/>
    </source>
</evidence>
<organism evidence="11 12">
    <name type="scientific">Companilactobacillus nuruki</name>
    <dbReference type="NCBI Taxonomy" id="1993540"/>
    <lineage>
        <taxon>Bacteria</taxon>
        <taxon>Bacillati</taxon>
        <taxon>Bacillota</taxon>
        <taxon>Bacilli</taxon>
        <taxon>Lactobacillales</taxon>
        <taxon>Lactobacillaceae</taxon>
        <taxon>Companilactobacillus</taxon>
    </lineage>
</organism>
<dbReference type="RefSeq" id="WP_102195516.1">
    <property type="nucleotide sequence ID" value="NZ_NIPR01000006.1"/>
</dbReference>
<comment type="similarity">
    <text evidence="2">Belongs to the serine-aspartate repeat-containing protein (SDr) family.</text>
</comment>
<dbReference type="GO" id="GO:0005518">
    <property type="term" value="F:collagen binding"/>
    <property type="evidence" value="ECO:0007669"/>
    <property type="project" value="InterPro"/>
</dbReference>
<dbReference type="InterPro" id="IPR011252">
    <property type="entry name" value="Fibrogen-bd_dom1"/>
</dbReference>
<evidence type="ECO:0008006" key="13">
    <source>
        <dbReference type="Google" id="ProtNLM"/>
    </source>
</evidence>
<dbReference type="Gene3D" id="2.60.40.740">
    <property type="match status" value="1"/>
</dbReference>
<dbReference type="Pfam" id="PF17961">
    <property type="entry name" value="Big_8"/>
    <property type="match status" value="1"/>
</dbReference>
<dbReference type="InterPro" id="IPR041033">
    <property type="entry name" value="SpaA_PFL_dom_1"/>
</dbReference>
<evidence type="ECO:0000259" key="8">
    <source>
        <dbReference type="Pfam" id="PF05737"/>
    </source>
</evidence>
<dbReference type="SUPFAM" id="SSF49401">
    <property type="entry name" value="Bacterial adhesins"/>
    <property type="match status" value="2"/>
</dbReference>
<evidence type="ECO:0000313" key="11">
    <source>
        <dbReference type="EMBL" id="PMD72474.1"/>
    </source>
</evidence>
<evidence type="ECO:0000259" key="10">
    <source>
        <dbReference type="Pfam" id="PF17961"/>
    </source>
</evidence>
<proteinExistence type="inferred from homology"/>
<keyword evidence="12" id="KW-1185">Reference proteome</keyword>
<dbReference type="InterPro" id="IPR008456">
    <property type="entry name" value="Collagen-bd_dom"/>
</dbReference>
<evidence type="ECO:0000256" key="4">
    <source>
        <dbReference type="ARBA" id="ARBA00022525"/>
    </source>
</evidence>
<dbReference type="PANTHER" id="PTHR36108">
    <property type="entry name" value="COLOSSIN-B-RELATED"/>
    <property type="match status" value="1"/>
</dbReference>
<sequence length="770" mass="82389">MKVNKKPLLITFIAIMIAIISWMFLSFKVVSAAQVAAPQQRTALEVSGLDAGSAVIKDKNGNVVSGSDAITTNYYTVNYNWTIADGVQIAPGDTATFEVPSGVKVVNGLTNIPVYNEQGEVIGSFSIGANQTTGTITFSENYNGEGRHGSLYYTVNGAKNPNHYDWNISKAGWVYDYDENGMLKNIIWNIIFNPNGENLTNVVITDTLGPDQEYVDSSVYAQTGNISMGGFFLPDGKVLTPKVTVEGNKISFDFGNVDKAVNMTFRVKPTVNPNGGNIWTNDATLTSDQAQGNSSADVTWGGSGTGGGTVPSSSITLVKKDATTGALLANAGYNLLDSEGKVVREHLTTNANGQINLYNIPKGDYTLVEIEAPEGYELNKEPIHFTVTGKETAPIELSQTDQPITGGVVLSKLDETTYEGLAGAEFKLLDESGNVVKENLYTDETGKLEVSGLQPGKYSFVEVQAPEGYELDTTPIEFTITKDQTEAIQLTKLDVSKPDSGESTGGFKLTKTDKSSKVGLPGAVYELRFENGNVVAKTLTTDKDGKIFFDELTPGKYTLVEVQAPEGYELNSTPIHFTVLPNDVTVLTATNEKVTEPSQPGEPSEPEKPVKPNPPVEPGEPSEPEKPVKPNPPVKPGEPSEPEKPVKPNPPVKPGEPSEPEKPVKPNPPVKPSEPETPVFPTNPGSPNKPGQSLKPVVPELPEVTGNTSANHGVSSYPSLSTFATNPYAANGYNGKTFPQTGNKENLLASIVGFTMLIGIAGFEINHKHS</sequence>
<name>A0A2N7AVW6_9LACO</name>
<dbReference type="InterPro" id="IPR041171">
    <property type="entry name" value="SDR_Ig"/>
</dbReference>
<comment type="subcellular location">
    <subcellularLocation>
        <location evidence="1">Secreted</location>
        <location evidence="1">Cell wall</location>
        <topology evidence="1">Peptidoglycan-anchor</topology>
    </subcellularLocation>
</comment>
<evidence type="ECO:0000256" key="3">
    <source>
        <dbReference type="ARBA" id="ARBA00022512"/>
    </source>
</evidence>
<dbReference type="EMBL" id="NIPR01000006">
    <property type="protein sequence ID" value="PMD72474.1"/>
    <property type="molecule type" value="Genomic_DNA"/>
</dbReference>
<evidence type="ECO:0000256" key="5">
    <source>
        <dbReference type="ARBA" id="ARBA00022729"/>
    </source>
</evidence>
<keyword evidence="4" id="KW-0964">Secreted</keyword>
<dbReference type="InterPro" id="IPR013783">
    <property type="entry name" value="Ig-like_fold"/>
</dbReference>
<keyword evidence="6" id="KW-0572">Peptidoglycan-anchor</keyword>
<evidence type="ECO:0000256" key="1">
    <source>
        <dbReference type="ARBA" id="ARBA00004168"/>
    </source>
</evidence>
<feature type="domain" description="SpaA-like prealbumin fold" evidence="9">
    <location>
        <begin position="314"/>
        <end position="400"/>
    </location>
</feature>
<evidence type="ECO:0000259" key="9">
    <source>
        <dbReference type="Pfam" id="PF17802"/>
    </source>
</evidence>
<dbReference type="OrthoDB" id="2216808at2"/>